<name>A0ACB8DXC5_DERSI</name>
<keyword evidence="2" id="KW-1185">Reference proteome</keyword>
<dbReference type="EMBL" id="CM023470">
    <property type="protein sequence ID" value="KAH7979087.1"/>
    <property type="molecule type" value="Genomic_DNA"/>
</dbReference>
<evidence type="ECO:0000313" key="2">
    <source>
        <dbReference type="Proteomes" id="UP000821865"/>
    </source>
</evidence>
<protein>
    <submittedName>
        <fullName evidence="1">Uncharacterized protein</fullName>
    </submittedName>
</protein>
<reference evidence="1" key="1">
    <citation type="submission" date="2020-05" db="EMBL/GenBank/DDBJ databases">
        <title>Large-scale comparative analyses of tick genomes elucidate their genetic diversity and vector capacities.</title>
        <authorList>
            <person name="Jia N."/>
            <person name="Wang J."/>
            <person name="Shi W."/>
            <person name="Du L."/>
            <person name="Sun Y."/>
            <person name="Zhan W."/>
            <person name="Jiang J."/>
            <person name="Wang Q."/>
            <person name="Zhang B."/>
            <person name="Ji P."/>
            <person name="Sakyi L.B."/>
            <person name="Cui X."/>
            <person name="Yuan T."/>
            <person name="Jiang B."/>
            <person name="Yang W."/>
            <person name="Lam T.T.-Y."/>
            <person name="Chang Q."/>
            <person name="Ding S."/>
            <person name="Wang X."/>
            <person name="Zhu J."/>
            <person name="Ruan X."/>
            <person name="Zhao L."/>
            <person name="Wei J."/>
            <person name="Que T."/>
            <person name="Du C."/>
            <person name="Cheng J."/>
            <person name="Dai P."/>
            <person name="Han X."/>
            <person name="Huang E."/>
            <person name="Gao Y."/>
            <person name="Liu J."/>
            <person name="Shao H."/>
            <person name="Ye R."/>
            <person name="Li L."/>
            <person name="Wei W."/>
            <person name="Wang X."/>
            <person name="Wang C."/>
            <person name="Yang T."/>
            <person name="Huo Q."/>
            <person name="Li W."/>
            <person name="Guo W."/>
            <person name="Chen H."/>
            <person name="Zhou L."/>
            <person name="Ni X."/>
            <person name="Tian J."/>
            <person name="Zhou Y."/>
            <person name="Sheng Y."/>
            <person name="Liu T."/>
            <person name="Pan Y."/>
            <person name="Xia L."/>
            <person name="Li J."/>
            <person name="Zhao F."/>
            <person name="Cao W."/>
        </authorList>
    </citation>
    <scope>NUCLEOTIDE SEQUENCE</scope>
    <source>
        <strain evidence="1">Dsil-2018</strain>
    </source>
</reference>
<dbReference type="Proteomes" id="UP000821865">
    <property type="component" value="Chromosome 1"/>
</dbReference>
<comment type="caution">
    <text evidence="1">The sequence shown here is derived from an EMBL/GenBank/DDBJ whole genome shotgun (WGS) entry which is preliminary data.</text>
</comment>
<evidence type="ECO:0000313" key="1">
    <source>
        <dbReference type="EMBL" id="KAH7979087.1"/>
    </source>
</evidence>
<sequence>MLKQDAALLVQGRVRGMNRKFMEDLKEAGRQAPQCFWRYIHKSSQQISQVTLRGSPDREEVMGEECIPLQEEWLRSLQRQDAPDTLSEDMAGSSDYHSEYEAKQPGIREFCTRGPFGRYEVVRALWKMLAVPGLTYANAVLCLSSGVEEFLERRQRETGRLALGMHRVTSVEAIQGKMRGGGKGDIRKSATEASRGECRTTGDGSHHIRRQFNEMDEKNGCTASEFWAIEDLSRAGGAEAERPNGQGNTAPAAEAKSSLELYRSEKLEICTECCYDNSKGSALLAARFTEGVSTTCALCGKSDETLRHVVLECGGIFPPTRTQALPTALGFKTEEVGAAEVTKKRLEFWWQHGALCR</sequence>
<proteinExistence type="predicted"/>
<organism evidence="1 2">
    <name type="scientific">Dermacentor silvarum</name>
    <name type="common">Tick</name>
    <dbReference type="NCBI Taxonomy" id="543639"/>
    <lineage>
        <taxon>Eukaryota</taxon>
        <taxon>Metazoa</taxon>
        <taxon>Ecdysozoa</taxon>
        <taxon>Arthropoda</taxon>
        <taxon>Chelicerata</taxon>
        <taxon>Arachnida</taxon>
        <taxon>Acari</taxon>
        <taxon>Parasitiformes</taxon>
        <taxon>Ixodida</taxon>
        <taxon>Ixodoidea</taxon>
        <taxon>Ixodidae</taxon>
        <taxon>Rhipicephalinae</taxon>
        <taxon>Dermacentor</taxon>
    </lineage>
</organism>
<accession>A0ACB8DXC5</accession>
<gene>
    <name evidence="1" type="ORF">HPB49_008059</name>
</gene>